<gene>
    <name evidence="2" type="ORF">BP00DRAFT_262984</name>
</gene>
<dbReference type="Proteomes" id="UP000248817">
    <property type="component" value="Unassembled WGS sequence"/>
</dbReference>
<evidence type="ECO:0000313" key="3">
    <source>
        <dbReference type="Proteomes" id="UP000248817"/>
    </source>
</evidence>
<feature type="signal peptide" evidence="1">
    <location>
        <begin position="1"/>
        <end position="23"/>
    </location>
</feature>
<feature type="chain" id="PRO_5016042413" description="Secreted protein" evidence="1">
    <location>
        <begin position="24"/>
        <end position="156"/>
    </location>
</feature>
<dbReference type="AlphaFoldDB" id="A0A2V5IIH7"/>
<keyword evidence="3" id="KW-1185">Reference proteome</keyword>
<reference evidence="2 3" key="1">
    <citation type="submission" date="2018-02" db="EMBL/GenBank/DDBJ databases">
        <title>The genomes of Aspergillus section Nigri reveals drivers in fungal speciation.</title>
        <authorList>
            <consortium name="DOE Joint Genome Institute"/>
            <person name="Vesth T.C."/>
            <person name="Nybo J."/>
            <person name="Theobald S."/>
            <person name="Brandl J."/>
            <person name="Frisvad J.C."/>
            <person name="Nielsen K.F."/>
            <person name="Lyhne E.K."/>
            <person name="Kogle M.E."/>
            <person name="Kuo A."/>
            <person name="Riley R."/>
            <person name="Clum A."/>
            <person name="Nolan M."/>
            <person name="Lipzen A."/>
            <person name="Salamov A."/>
            <person name="Henrissat B."/>
            <person name="Wiebenga A."/>
            <person name="De vries R.P."/>
            <person name="Grigoriev I.V."/>
            <person name="Mortensen U.H."/>
            <person name="Andersen M.R."/>
            <person name="Baker S.E."/>
        </authorList>
    </citation>
    <scope>NUCLEOTIDE SEQUENCE [LARGE SCALE GENOMIC DNA]</scope>
    <source>
        <strain evidence="2 3">CBS 114.80</strain>
    </source>
</reference>
<keyword evidence="1" id="KW-0732">Signal</keyword>
<organism evidence="2 3">
    <name type="scientific">Aspergillus indologenus CBS 114.80</name>
    <dbReference type="NCBI Taxonomy" id="1450541"/>
    <lineage>
        <taxon>Eukaryota</taxon>
        <taxon>Fungi</taxon>
        <taxon>Dikarya</taxon>
        <taxon>Ascomycota</taxon>
        <taxon>Pezizomycotina</taxon>
        <taxon>Eurotiomycetes</taxon>
        <taxon>Eurotiomycetidae</taxon>
        <taxon>Eurotiales</taxon>
        <taxon>Aspergillaceae</taxon>
        <taxon>Aspergillus</taxon>
        <taxon>Aspergillus subgen. Circumdati</taxon>
    </lineage>
</organism>
<evidence type="ECO:0000256" key="1">
    <source>
        <dbReference type="SAM" id="SignalP"/>
    </source>
</evidence>
<dbReference type="EMBL" id="KZ825550">
    <property type="protein sequence ID" value="PYI28320.1"/>
    <property type="molecule type" value="Genomic_DNA"/>
</dbReference>
<proteinExistence type="predicted"/>
<name>A0A2V5IIH7_9EURO</name>
<evidence type="ECO:0008006" key="4">
    <source>
        <dbReference type="Google" id="ProtNLM"/>
    </source>
</evidence>
<sequence>MSDGNLLSSRIVVSALLLTPCAGRDCSKTRPVYGRNDAMSSKRNLKLPLSTCHMASTGRPASSITRTLLVAHIVPCNVLLLHKACPTICSVMVGSCLHVGWVNMNRNNAFLGTSMSSSWCEANMEPCYGSLNGGQNRGWASGRSRGTARWGRLHRA</sequence>
<accession>A0A2V5IIH7</accession>
<evidence type="ECO:0000313" key="2">
    <source>
        <dbReference type="EMBL" id="PYI28320.1"/>
    </source>
</evidence>
<protein>
    <recommendedName>
        <fullName evidence="4">Secreted protein</fullName>
    </recommendedName>
</protein>